<accession>A0A479ZWE2</accession>
<dbReference type="Gene3D" id="3.90.1570.10">
    <property type="entry name" value="tt1808, chain A"/>
    <property type="match status" value="1"/>
</dbReference>
<evidence type="ECO:0000313" key="2">
    <source>
        <dbReference type="Proteomes" id="UP000300142"/>
    </source>
</evidence>
<dbReference type="InterPro" id="IPR011335">
    <property type="entry name" value="Restrct_endonuc-II-like"/>
</dbReference>
<dbReference type="AlphaFoldDB" id="A0A479ZWE2"/>
<gene>
    <name evidence="1" type="ORF">SR1949_21970</name>
</gene>
<dbReference type="SUPFAM" id="SSF52980">
    <property type="entry name" value="Restriction endonuclease-like"/>
    <property type="match status" value="1"/>
</dbReference>
<evidence type="ECO:0000313" key="1">
    <source>
        <dbReference type="EMBL" id="GCL37090.1"/>
    </source>
</evidence>
<name>A0A479ZWE2_9CYAN</name>
<dbReference type="RefSeq" id="WP_137667400.1">
    <property type="nucleotide sequence ID" value="NZ_BJCE01000061.1"/>
</dbReference>
<reference evidence="2" key="1">
    <citation type="submission" date="2019-02" db="EMBL/GenBank/DDBJ databases">
        <title>Draft genome sequence of Sphaerospermopsis reniformis NIES-1949.</title>
        <authorList>
            <person name="Yamaguchi H."/>
            <person name="Suzuki S."/>
            <person name="Kawachi M."/>
        </authorList>
    </citation>
    <scope>NUCLEOTIDE SEQUENCE [LARGE SCALE GENOMIC DNA]</scope>
    <source>
        <strain evidence="2">NIES-1949</strain>
    </source>
</reference>
<dbReference type="EMBL" id="BJCE01000061">
    <property type="protein sequence ID" value="GCL37090.1"/>
    <property type="molecule type" value="Genomic_DNA"/>
</dbReference>
<dbReference type="Proteomes" id="UP000300142">
    <property type="component" value="Unassembled WGS sequence"/>
</dbReference>
<keyword evidence="2" id="KW-1185">Reference proteome</keyword>
<dbReference type="InterPro" id="IPR012296">
    <property type="entry name" value="Nuclease_put_TT1808"/>
</dbReference>
<comment type="caution">
    <text evidence="1">The sequence shown here is derived from an EMBL/GenBank/DDBJ whole genome shotgun (WGS) entry which is preliminary data.</text>
</comment>
<sequence length="51" mass="5962">MVNTAVRSLTFEEYLNYEDESGFKSELVDGQLEIMNPPTIEHFLLRGRQRS</sequence>
<protein>
    <submittedName>
        <fullName evidence="1">Uncharacterized protein</fullName>
    </submittedName>
</protein>
<organism evidence="1 2">
    <name type="scientific">Sphaerospermopsis reniformis</name>
    <dbReference type="NCBI Taxonomy" id="531300"/>
    <lineage>
        <taxon>Bacteria</taxon>
        <taxon>Bacillati</taxon>
        <taxon>Cyanobacteriota</taxon>
        <taxon>Cyanophyceae</taxon>
        <taxon>Nostocales</taxon>
        <taxon>Aphanizomenonaceae</taxon>
        <taxon>Sphaerospermopsis</taxon>
    </lineage>
</organism>
<proteinExistence type="predicted"/>